<dbReference type="Proteomes" id="UP000037600">
    <property type="component" value="Unassembled WGS sequence"/>
</dbReference>
<protein>
    <submittedName>
        <fullName evidence="1">Uncharacterized protein</fullName>
    </submittedName>
</protein>
<evidence type="ECO:0000313" key="2">
    <source>
        <dbReference type="Proteomes" id="UP000037600"/>
    </source>
</evidence>
<dbReference type="OrthoDB" id="6388181at2"/>
<keyword evidence="2" id="KW-1185">Reference proteome</keyword>
<sequence>MTHTKPNKKSSPLHKLFARQLQKHQPTANSQALLKTFAEDDYQQIARVIKSWLKKAEQNDKPAHKK</sequence>
<organism evidence="1 2">
    <name type="scientific">Catenovulum maritimum</name>
    <dbReference type="NCBI Taxonomy" id="1513271"/>
    <lineage>
        <taxon>Bacteria</taxon>
        <taxon>Pseudomonadati</taxon>
        <taxon>Pseudomonadota</taxon>
        <taxon>Gammaproteobacteria</taxon>
        <taxon>Alteromonadales</taxon>
        <taxon>Alteromonadaceae</taxon>
        <taxon>Catenovulum</taxon>
    </lineage>
</organism>
<dbReference type="RefSeq" id="WP_048693567.1">
    <property type="nucleotide sequence ID" value="NZ_KQ130496.1"/>
</dbReference>
<dbReference type="STRING" id="1513271.XM47_13610"/>
<dbReference type="AlphaFoldDB" id="A0A0J8JJ70"/>
<dbReference type="EMBL" id="LAZL01000023">
    <property type="protein sequence ID" value="KMT64496.1"/>
    <property type="molecule type" value="Genomic_DNA"/>
</dbReference>
<evidence type="ECO:0000313" key="1">
    <source>
        <dbReference type="EMBL" id="KMT64496.1"/>
    </source>
</evidence>
<name>A0A0J8JJ70_9ALTE</name>
<comment type="caution">
    <text evidence="1">The sequence shown here is derived from an EMBL/GenBank/DDBJ whole genome shotgun (WGS) entry which is preliminary data.</text>
</comment>
<proteinExistence type="predicted"/>
<reference evidence="1 2" key="1">
    <citation type="submission" date="2015-04" db="EMBL/GenBank/DDBJ databases">
        <title>Draft Genome Sequence of the Novel Agar-Digesting Marine Bacterium Q1.</title>
        <authorList>
            <person name="Li Y."/>
            <person name="Li D."/>
            <person name="Chen G."/>
            <person name="Du Z."/>
        </authorList>
    </citation>
    <scope>NUCLEOTIDE SEQUENCE [LARGE SCALE GENOMIC DNA]</scope>
    <source>
        <strain evidence="1 2">Q1</strain>
    </source>
</reference>
<accession>A0A0J8JJ70</accession>
<gene>
    <name evidence="1" type="ORF">XM47_13610</name>
</gene>